<organism evidence="1 2">
    <name type="scientific">Fredinandcohnia salidurans</name>
    <dbReference type="NCBI Taxonomy" id="2595041"/>
    <lineage>
        <taxon>Bacteria</taxon>
        <taxon>Bacillati</taxon>
        <taxon>Bacillota</taxon>
        <taxon>Bacilli</taxon>
        <taxon>Bacillales</taxon>
        <taxon>Bacillaceae</taxon>
        <taxon>Fredinandcohnia</taxon>
    </lineage>
</organism>
<evidence type="ECO:0000313" key="1">
    <source>
        <dbReference type="EMBL" id="MFD1781731.1"/>
    </source>
</evidence>
<gene>
    <name evidence="1" type="ORF">ACFSFW_24090</name>
</gene>
<name>A0ABW4MVQ5_9BACI</name>
<dbReference type="Proteomes" id="UP001597227">
    <property type="component" value="Unassembled WGS sequence"/>
</dbReference>
<dbReference type="RefSeq" id="WP_388042183.1">
    <property type="nucleotide sequence ID" value="NZ_JBHUEK010000034.1"/>
</dbReference>
<keyword evidence="2" id="KW-1185">Reference proteome</keyword>
<evidence type="ECO:0000313" key="2">
    <source>
        <dbReference type="Proteomes" id="UP001597227"/>
    </source>
</evidence>
<dbReference type="EMBL" id="JBHUEK010000034">
    <property type="protein sequence ID" value="MFD1781731.1"/>
    <property type="molecule type" value="Genomic_DNA"/>
</dbReference>
<accession>A0ABW4MVQ5</accession>
<sequence>MKSKAFLVLSAVLVGGSLVVGFTHVDAPTKAKADAPTKEEINELIANYPQNQVFTPEMSEKVTAYLETVEMNEEPSHESMKDNPTVNRAVDVYLRENEALQKKIRFNLPYGSLLHYNTFEKGFYPQELLEQSVERDVPILETVKAMSENTPLNTLIDETIKGITEARTNGDAYGYFEAWAKLDAFHDRIGELSDPRSVEARNNLDRFTLEIPEYATLDVFVKDIAKNWADGSEYRSYQDDRSAEMTLASSVLHYVNWFESAIEAAGMTQAFDDWQRTAYDLAFTKAGEDEDVLQKFENQMNDILLNL</sequence>
<proteinExistence type="predicted"/>
<protein>
    <submittedName>
        <fullName evidence="1">Uncharacterized protein</fullName>
    </submittedName>
</protein>
<comment type="caution">
    <text evidence="1">The sequence shown here is derived from an EMBL/GenBank/DDBJ whole genome shotgun (WGS) entry which is preliminary data.</text>
</comment>
<reference evidence="2" key="1">
    <citation type="journal article" date="2019" name="Int. J. Syst. Evol. Microbiol.">
        <title>The Global Catalogue of Microorganisms (GCM) 10K type strain sequencing project: providing services to taxonomists for standard genome sequencing and annotation.</title>
        <authorList>
            <consortium name="The Broad Institute Genomics Platform"/>
            <consortium name="The Broad Institute Genome Sequencing Center for Infectious Disease"/>
            <person name="Wu L."/>
            <person name="Ma J."/>
        </authorList>
    </citation>
    <scope>NUCLEOTIDE SEQUENCE [LARGE SCALE GENOMIC DNA]</scope>
    <source>
        <strain evidence="2">CCUG 15531</strain>
    </source>
</reference>